<organism evidence="1 2">
    <name type="scientific">Popillia japonica</name>
    <name type="common">Japanese beetle</name>
    <dbReference type="NCBI Taxonomy" id="7064"/>
    <lineage>
        <taxon>Eukaryota</taxon>
        <taxon>Metazoa</taxon>
        <taxon>Ecdysozoa</taxon>
        <taxon>Arthropoda</taxon>
        <taxon>Hexapoda</taxon>
        <taxon>Insecta</taxon>
        <taxon>Pterygota</taxon>
        <taxon>Neoptera</taxon>
        <taxon>Endopterygota</taxon>
        <taxon>Coleoptera</taxon>
        <taxon>Polyphaga</taxon>
        <taxon>Scarabaeiformia</taxon>
        <taxon>Scarabaeidae</taxon>
        <taxon>Rutelinae</taxon>
        <taxon>Popillia</taxon>
    </lineage>
</organism>
<gene>
    <name evidence="1" type="ORF">QE152_g11053</name>
</gene>
<keyword evidence="2" id="KW-1185">Reference proteome</keyword>
<sequence>MASLPTFHYEFSDPHNHVGRIQLDVSVDTDTTTLRRTTNTRPKVLSWEERCGPPDNNTVNPTINTLELVNEKRRPVGEGECAIEAGAGANPMDLNSK</sequence>
<dbReference type="EMBL" id="JASPKY010000105">
    <property type="protein sequence ID" value="KAK9737050.1"/>
    <property type="molecule type" value="Genomic_DNA"/>
</dbReference>
<comment type="caution">
    <text evidence="1">The sequence shown here is derived from an EMBL/GenBank/DDBJ whole genome shotgun (WGS) entry which is preliminary data.</text>
</comment>
<protein>
    <submittedName>
        <fullName evidence="1">Uncharacterized protein</fullName>
    </submittedName>
</protein>
<evidence type="ECO:0000313" key="1">
    <source>
        <dbReference type="EMBL" id="KAK9737050.1"/>
    </source>
</evidence>
<reference evidence="1 2" key="1">
    <citation type="journal article" date="2024" name="BMC Genomics">
        <title>De novo assembly and annotation of Popillia japonica's genome with initial clues to its potential as an invasive pest.</title>
        <authorList>
            <person name="Cucini C."/>
            <person name="Boschi S."/>
            <person name="Funari R."/>
            <person name="Cardaioli E."/>
            <person name="Iannotti N."/>
            <person name="Marturano G."/>
            <person name="Paoli F."/>
            <person name="Bruttini M."/>
            <person name="Carapelli A."/>
            <person name="Frati F."/>
            <person name="Nardi F."/>
        </authorList>
    </citation>
    <scope>NUCLEOTIDE SEQUENCE [LARGE SCALE GENOMIC DNA]</scope>
    <source>
        <strain evidence="1">DMR45628</strain>
    </source>
</reference>
<evidence type="ECO:0000313" key="2">
    <source>
        <dbReference type="Proteomes" id="UP001458880"/>
    </source>
</evidence>
<dbReference type="AlphaFoldDB" id="A0AAW1LSV2"/>
<proteinExistence type="predicted"/>
<name>A0AAW1LSV2_POPJA</name>
<dbReference type="Proteomes" id="UP001458880">
    <property type="component" value="Unassembled WGS sequence"/>
</dbReference>
<accession>A0AAW1LSV2</accession>